<dbReference type="Proteomes" id="UP001500837">
    <property type="component" value="Unassembled WGS sequence"/>
</dbReference>
<comment type="caution">
    <text evidence="3">The sequence shown here is derived from an EMBL/GenBank/DDBJ whole genome shotgun (WGS) entry which is preliminary data.</text>
</comment>
<dbReference type="Pfam" id="PF26400">
    <property type="entry name" value="DUF8098"/>
    <property type="match status" value="1"/>
</dbReference>
<dbReference type="InterPro" id="IPR058411">
    <property type="entry name" value="DUF8098"/>
</dbReference>
<evidence type="ECO:0000313" key="3">
    <source>
        <dbReference type="EMBL" id="GAA0291704.1"/>
    </source>
</evidence>
<evidence type="ECO:0000259" key="2">
    <source>
        <dbReference type="Pfam" id="PF26400"/>
    </source>
</evidence>
<dbReference type="EMBL" id="BAAABL010000018">
    <property type="protein sequence ID" value="GAA0291704.1"/>
    <property type="molecule type" value="Genomic_DNA"/>
</dbReference>
<proteinExistence type="predicted"/>
<evidence type="ECO:0000313" key="4">
    <source>
        <dbReference type="Proteomes" id="UP001500837"/>
    </source>
</evidence>
<protein>
    <recommendedName>
        <fullName evidence="2">DUF8098 domain-containing protein</fullName>
    </recommendedName>
</protein>
<evidence type="ECO:0000256" key="1">
    <source>
        <dbReference type="SAM" id="MobiDB-lite"/>
    </source>
</evidence>
<dbReference type="AlphaFoldDB" id="A0AAV3S536"/>
<keyword evidence="4" id="KW-1185">Reference proteome</keyword>
<organism evidence="3 4">
    <name type="scientific">Halarchaeum salinum</name>
    <dbReference type="NCBI Taxonomy" id="489912"/>
    <lineage>
        <taxon>Archaea</taxon>
        <taxon>Methanobacteriati</taxon>
        <taxon>Methanobacteriota</taxon>
        <taxon>Stenosarchaea group</taxon>
        <taxon>Halobacteria</taxon>
        <taxon>Halobacteriales</taxon>
        <taxon>Halobacteriaceae</taxon>
    </lineage>
</organism>
<feature type="domain" description="DUF8098" evidence="2">
    <location>
        <begin position="17"/>
        <end position="366"/>
    </location>
</feature>
<gene>
    <name evidence="3" type="ORF">GCM10009066_02760</name>
</gene>
<feature type="region of interest" description="Disordered" evidence="1">
    <location>
        <begin position="94"/>
        <end position="132"/>
    </location>
</feature>
<name>A0AAV3S536_9EURY</name>
<reference evidence="3 4" key="1">
    <citation type="journal article" date="2019" name="Int. J. Syst. Evol. Microbiol.">
        <title>The Global Catalogue of Microorganisms (GCM) 10K type strain sequencing project: providing services to taxonomists for standard genome sequencing and annotation.</title>
        <authorList>
            <consortium name="The Broad Institute Genomics Platform"/>
            <consortium name="The Broad Institute Genome Sequencing Center for Infectious Disease"/>
            <person name="Wu L."/>
            <person name="Ma J."/>
        </authorList>
    </citation>
    <scope>NUCLEOTIDE SEQUENCE [LARGE SCALE GENOMIC DNA]</scope>
    <source>
        <strain evidence="3 4">JCM 16330</strain>
    </source>
</reference>
<sequence>MPHSLNHYVAWREDIPMVHLTKSESDLVEQLLDDLATAIDDVPDVDPAYANKTKIQKLLYFAIDEFDLPVTYSWYLAGAVVPDRSIGPSSVPGIDVATDSPPGPTISEVDDEVGSPSEDPSTIDPILFNDTTGSSSPTNLRAYVSRDDLLAFYRRVLPDVWHEETMRFLQNFYQETAPERYRLLYIESTHIRTHLSDLATAIECHLEAETPTRSIAETRRALELSISDFHYYLRSDKELRETFNAVVDGTDLIEDALMMLAKRPTADYTASHLDAVRRLQDFFFYYVWKYPCLRISQTTATGPHADELRTEHATEFETFHNVLHDERGALASTLADAGLRPGPNDYPPVDDQQLAERLSNLSAEYLE</sequence>
<accession>A0AAV3S536</accession>